<evidence type="ECO:0000313" key="3">
    <source>
        <dbReference type="Proteomes" id="UP001586593"/>
    </source>
</evidence>
<dbReference type="PANTHER" id="PTHR21310">
    <property type="entry name" value="AMINOGLYCOSIDE PHOSPHOTRANSFERASE-RELATED-RELATED"/>
    <property type="match status" value="1"/>
</dbReference>
<protein>
    <recommendedName>
        <fullName evidence="1">Aminoglycoside phosphotransferase domain-containing protein</fullName>
    </recommendedName>
</protein>
<dbReference type="InterPro" id="IPR002575">
    <property type="entry name" value="Aminoglycoside_PTrfase"/>
</dbReference>
<dbReference type="Proteomes" id="UP001586593">
    <property type="component" value="Unassembled WGS sequence"/>
</dbReference>
<name>A0ABR3XIG4_9PEZI</name>
<evidence type="ECO:0000259" key="1">
    <source>
        <dbReference type="Pfam" id="PF01636"/>
    </source>
</evidence>
<evidence type="ECO:0000313" key="2">
    <source>
        <dbReference type="EMBL" id="KAL1875754.1"/>
    </source>
</evidence>
<dbReference type="InterPro" id="IPR011009">
    <property type="entry name" value="Kinase-like_dom_sf"/>
</dbReference>
<reference evidence="2 3" key="1">
    <citation type="journal article" date="2024" name="Commun. Biol.">
        <title>Comparative genomic analysis of thermophilic fungi reveals convergent evolutionary adaptations and gene losses.</title>
        <authorList>
            <person name="Steindorff A.S."/>
            <person name="Aguilar-Pontes M.V."/>
            <person name="Robinson A.J."/>
            <person name="Andreopoulos B."/>
            <person name="LaButti K."/>
            <person name="Kuo A."/>
            <person name="Mondo S."/>
            <person name="Riley R."/>
            <person name="Otillar R."/>
            <person name="Haridas S."/>
            <person name="Lipzen A."/>
            <person name="Grimwood J."/>
            <person name="Schmutz J."/>
            <person name="Clum A."/>
            <person name="Reid I.D."/>
            <person name="Moisan M.C."/>
            <person name="Butler G."/>
            <person name="Nguyen T.T.M."/>
            <person name="Dewar K."/>
            <person name="Conant G."/>
            <person name="Drula E."/>
            <person name="Henrissat B."/>
            <person name="Hansel C."/>
            <person name="Singer S."/>
            <person name="Hutchinson M.I."/>
            <person name="de Vries R.P."/>
            <person name="Natvig D.O."/>
            <person name="Powell A.J."/>
            <person name="Tsang A."/>
            <person name="Grigoriev I.V."/>
        </authorList>
    </citation>
    <scope>NUCLEOTIDE SEQUENCE [LARGE SCALE GENOMIC DNA]</scope>
    <source>
        <strain evidence="2 3">ATCC 24622</strain>
    </source>
</reference>
<dbReference type="PANTHER" id="PTHR21310:SF58">
    <property type="entry name" value="AMINOGLYCOSIDE PHOSPHOTRANSFERASE DOMAIN-CONTAINING PROTEIN"/>
    <property type="match status" value="1"/>
</dbReference>
<accession>A0ABR3XIG4</accession>
<gene>
    <name evidence="2" type="ORF">VTK73DRAFT_9815</name>
</gene>
<organism evidence="2 3">
    <name type="scientific">Phialemonium thermophilum</name>
    <dbReference type="NCBI Taxonomy" id="223376"/>
    <lineage>
        <taxon>Eukaryota</taxon>
        <taxon>Fungi</taxon>
        <taxon>Dikarya</taxon>
        <taxon>Ascomycota</taxon>
        <taxon>Pezizomycotina</taxon>
        <taxon>Sordariomycetes</taxon>
        <taxon>Sordariomycetidae</taxon>
        <taxon>Cephalothecales</taxon>
        <taxon>Cephalothecaceae</taxon>
        <taxon>Phialemonium</taxon>
    </lineage>
</organism>
<comment type="caution">
    <text evidence="2">The sequence shown here is derived from an EMBL/GenBank/DDBJ whole genome shotgun (WGS) entry which is preliminary data.</text>
</comment>
<dbReference type="Pfam" id="PF01636">
    <property type="entry name" value="APH"/>
    <property type="match status" value="1"/>
</dbReference>
<sequence length="407" mass="46222">MQRRILSDDASLHDYRNHWLVRKSAAKALWQGYFQFELDESPEYGVAVLEIGGLARPSILDEIPALRFSRFINHSDSAIATPDITLLRVLSQFVTAVRWSLVSREIEVERPQQGVHTSPPSLFGLISKQAVVALAKVWRCLAPVTVRVQIYRCLRNVGSRLYGPSSSLAVQKLPFGMYLKTARPKKHEALANEYGALRLVQQHPHIPAPLPLDLVSAGSTSYLITSRVPGSNLGFCIDTLSEDEVIVLIGDLKRCLSELRAIPKDVGREYAITNALGKACYDYRIAACMDYDEERGDFIGPFVNEDEFNKTLQTPALPGVVHRSGHKIVLTHGDLNMRNVLMYNGRLSGIVDWENSGWYPEYWDYTKARYVTKLHMRWLKIVDEVFKEFGNFEGELATERQLWEYCF</sequence>
<dbReference type="CDD" id="cd05120">
    <property type="entry name" value="APH_ChoK_like"/>
    <property type="match status" value="1"/>
</dbReference>
<proteinExistence type="predicted"/>
<keyword evidence="3" id="KW-1185">Reference proteome</keyword>
<dbReference type="EMBL" id="JAZHXJ010000086">
    <property type="protein sequence ID" value="KAL1875754.1"/>
    <property type="molecule type" value="Genomic_DNA"/>
</dbReference>
<dbReference type="InterPro" id="IPR051678">
    <property type="entry name" value="AGP_Transferase"/>
</dbReference>
<dbReference type="SUPFAM" id="SSF56112">
    <property type="entry name" value="Protein kinase-like (PK-like)"/>
    <property type="match status" value="1"/>
</dbReference>
<feature type="domain" description="Aminoglycoside phosphotransferase" evidence="1">
    <location>
        <begin position="177"/>
        <end position="369"/>
    </location>
</feature>
<dbReference type="Gene3D" id="3.90.1200.10">
    <property type="match status" value="1"/>
</dbReference>